<keyword evidence="3" id="KW-1185">Reference proteome</keyword>
<comment type="caution">
    <text evidence="2">The sequence shown here is derived from an EMBL/GenBank/DDBJ whole genome shotgun (WGS) entry which is preliminary data.</text>
</comment>
<proteinExistence type="predicted"/>
<name>A0A9D4SVM5_RHISA</name>
<gene>
    <name evidence="2" type="ORF">HPB52_004701</name>
</gene>
<organism evidence="2 3">
    <name type="scientific">Rhipicephalus sanguineus</name>
    <name type="common">Brown dog tick</name>
    <name type="synonym">Ixodes sanguineus</name>
    <dbReference type="NCBI Taxonomy" id="34632"/>
    <lineage>
        <taxon>Eukaryota</taxon>
        <taxon>Metazoa</taxon>
        <taxon>Ecdysozoa</taxon>
        <taxon>Arthropoda</taxon>
        <taxon>Chelicerata</taxon>
        <taxon>Arachnida</taxon>
        <taxon>Acari</taxon>
        <taxon>Parasitiformes</taxon>
        <taxon>Ixodida</taxon>
        <taxon>Ixodoidea</taxon>
        <taxon>Ixodidae</taxon>
        <taxon>Rhipicephalinae</taxon>
        <taxon>Rhipicephalus</taxon>
        <taxon>Rhipicephalus</taxon>
    </lineage>
</organism>
<reference evidence="2" key="1">
    <citation type="journal article" date="2020" name="Cell">
        <title>Large-Scale Comparative Analyses of Tick Genomes Elucidate Their Genetic Diversity and Vector Capacities.</title>
        <authorList>
            <consortium name="Tick Genome and Microbiome Consortium (TIGMIC)"/>
            <person name="Jia N."/>
            <person name="Wang J."/>
            <person name="Shi W."/>
            <person name="Du L."/>
            <person name="Sun Y."/>
            <person name="Zhan W."/>
            <person name="Jiang J.F."/>
            <person name="Wang Q."/>
            <person name="Zhang B."/>
            <person name="Ji P."/>
            <person name="Bell-Sakyi L."/>
            <person name="Cui X.M."/>
            <person name="Yuan T.T."/>
            <person name="Jiang B.G."/>
            <person name="Yang W.F."/>
            <person name="Lam T.T."/>
            <person name="Chang Q.C."/>
            <person name="Ding S.J."/>
            <person name="Wang X.J."/>
            <person name="Zhu J.G."/>
            <person name="Ruan X.D."/>
            <person name="Zhao L."/>
            <person name="Wei J.T."/>
            <person name="Ye R.Z."/>
            <person name="Que T.C."/>
            <person name="Du C.H."/>
            <person name="Zhou Y.H."/>
            <person name="Cheng J.X."/>
            <person name="Dai P.F."/>
            <person name="Guo W.B."/>
            <person name="Han X.H."/>
            <person name="Huang E.J."/>
            <person name="Li L.F."/>
            <person name="Wei W."/>
            <person name="Gao Y.C."/>
            <person name="Liu J.Z."/>
            <person name="Shao H.Z."/>
            <person name="Wang X."/>
            <person name="Wang C.C."/>
            <person name="Yang T.C."/>
            <person name="Huo Q.B."/>
            <person name="Li W."/>
            <person name="Chen H.Y."/>
            <person name="Chen S.E."/>
            <person name="Zhou L.G."/>
            <person name="Ni X.B."/>
            <person name="Tian J.H."/>
            <person name="Sheng Y."/>
            <person name="Liu T."/>
            <person name="Pan Y.S."/>
            <person name="Xia L.Y."/>
            <person name="Li J."/>
            <person name="Zhao F."/>
            <person name="Cao W.C."/>
        </authorList>
    </citation>
    <scope>NUCLEOTIDE SEQUENCE</scope>
    <source>
        <strain evidence="2">Rsan-2018</strain>
    </source>
</reference>
<sequence length="123" mass="13641">MRVRRLYKGRERVHTDTFGRDGDGGAPPARFERVGGSSWVSATSHLKDGTAGHGLSSRSASDGLKAIPASLESYSKLFTKRNQCRRNARAAGLRPRQQENRVGDNFDLRALLLRSEFATINRL</sequence>
<accession>A0A9D4SVM5</accession>
<dbReference type="EMBL" id="JABSTV010001251">
    <property type="protein sequence ID" value="KAH7951070.1"/>
    <property type="molecule type" value="Genomic_DNA"/>
</dbReference>
<feature type="compositionally biased region" description="Basic and acidic residues" evidence="1">
    <location>
        <begin position="14"/>
        <end position="23"/>
    </location>
</feature>
<evidence type="ECO:0000256" key="1">
    <source>
        <dbReference type="SAM" id="MobiDB-lite"/>
    </source>
</evidence>
<evidence type="ECO:0000313" key="3">
    <source>
        <dbReference type="Proteomes" id="UP000821837"/>
    </source>
</evidence>
<evidence type="ECO:0000313" key="2">
    <source>
        <dbReference type="EMBL" id="KAH7951070.1"/>
    </source>
</evidence>
<feature type="region of interest" description="Disordered" evidence="1">
    <location>
        <begin position="14"/>
        <end position="34"/>
    </location>
</feature>
<protein>
    <submittedName>
        <fullName evidence="2">Uncharacterized protein</fullName>
    </submittedName>
</protein>
<reference evidence="2" key="2">
    <citation type="submission" date="2021-09" db="EMBL/GenBank/DDBJ databases">
        <authorList>
            <person name="Jia N."/>
            <person name="Wang J."/>
            <person name="Shi W."/>
            <person name="Du L."/>
            <person name="Sun Y."/>
            <person name="Zhan W."/>
            <person name="Jiang J."/>
            <person name="Wang Q."/>
            <person name="Zhang B."/>
            <person name="Ji P."/>
            <person name="Sakyi L.B."/>
            <person name="Cui X."/>
            <person name="Yuan T."/>
            <person name="Jiang B."/>
            <person name="Yang W."/>
            <person name="Lam T.T.-Y."/>
            <person name="Chang Q."/>
            <person name="Ding S."/>
            <person name="Wang X."/>
            <person name="Zhu J."/>
            <person name="Ruan X."/>
            <person name="Zhao L."/>
            <person name="Wei J."/>
            <person name="Que T."/>
            <person name="Du C."/>
            <person name="Cheng J."/>
            <person name="Dai P."/>
            <person name="Han X."/>
            <person name="Huang E."/>
            <person name="Gao Y."/>
            <person name="Liu J."/>
            <person name="Shao H."/>
            <person name="Ye R."/>
            <person name="Li L."/>
            <person name="Wei W."/>
            <person name="Wang X."/>
            <person name="Wang C."/>
            <person name="Huo Q."/>
            <person name="Li W."/>
            <person name="Guo W."/>
            <person name="Chen H."/>
            <person name="Chen S."/>
            <person name="Zhou L."/>
            <person name="Zhou L."/>
            <person name="Ni X."/>
            <person name="Tian J."/>
            <person name="Zhou Y."/>
            <person name="Sheng Y."/>
            <person name="Liu T."/>
            <person name="Pan Y."/>
            <person name="Xia L."/>
            <person name="Li J."/>
            <person name="Zhao F."/>
            <person name="Cao W."/>
        </authorList>
    </citation>
    <scope>NUCLEOTIDE SEQUENCE</scope>
    <source>
        <strain evidence="2">Rsan-2018</strain>
        <tissue evidence="2">Larvae</tissue>
    </source>
</reference>
<dbReference type="AlphaFoldDB" id="A0A9D4SVM5"/>
<dbReference type="Proteomes" id="UP000821837">
    <property type="component" value="Chromosome 5"/>
</dbReference>
<feature type="region of interest" description="Disordered" evidence="1">
    <location>
        <begin position="42"/>
        <end position="61"/>
    </location>
</feature>